<sequence>MDGDSCLQWPGTGCQPGWNRKPTCCVDPLINSPEMDFLVEALETYDSVTGERVANCEPICRFLINPVKGLIGSTQSMISGAPPPTLIMISAHATARRSDRRLVRLLAQLELPSPERDAEVEDRLVSGLKPTSSTPSAPKVSSPALHAHWSLQESVADAWICSSSQAIIPSETKSYSLDDIEEALVTKIGFSAVVVCTTEIGVLSKQYLLSGVRICVSADGRFLITCPFPRKSNCGSKVKFYPFTDDMLGRPRHPAADHIKLPSNKAITQ</sequence>
<dbReference type="InterPro" id="IPR036430">
    <property type="entry name" value="RNase_T2-like_sf"/>
</dbReference>
<reference evidence="3 4" key="1">
    <citation type="journal article" date="2014" name="Agronomy (Basel)">
        <title>A Draft Genome Sequence for Ensete ventricosum, the Drought-Tolerant Tree Against Hunger.</title>
        <authorList>
            <person name="Harrison J."/>
            <person name="Moore K.A."/>
            <person name="Paszkiewicz K."/>
            <person name="Jones T."/>
            <person name="Grant M."/>
            <person name="Ambacheew D."/>
            <person name="Muzemil S."/>
            <person name="Studholme D.J."/>
        </authorList>
    </citation>
    <scope>NUCLEOTIDE SEQUENCE [LARGE SCALE GENOMIC DNA]</scope>
</reference>
<evidence type="ECO:0000313" key="3">
    <source>
        <dbReference type="EMBL" id="RRT37416.1"/>
    </source>
</evidence>
<dbReference type="GO" id="GO:0033897">
    <property type="term" value="F:ribonuclease T2 activity"/>
    <property type="evidence" value="ECO:0007669"/>
    <property type="project" value="InterPro"/>
</dbReference>
<dbReference type="Gene3D" id="3.90.730.10">
    <property type="entry name" value="Ribonuclease T2-like"/>
    <property type="match status" value="1"/>
</dbReference>
<protein>
    <submittedName>
        <fullName evidence="3">Uncharacterized protein</fullName>
    </submittedName>
</protein>
<gene>
    <name evidence="3" type="ORF">B296_00046482</name>
</gene>
<dbReference type="EMBL" id="AMZH03022328">
    <property type="protein sequence ID" value="RRT37416.1"/>
    <property type="molecule type" value="Genomic_DNA"/>
</dbReference>
<organism evidence="3 4">
    <name type="scientific">Ensete ventricosum</name>
    <name type="common">Abyssinian banana</name>
    <name type="synonym">Musa ensete</name>
    <dbReference type="NCBI Taxonomy" id="4639"/>
    <lineage>
        <taxon>Eukaryota</taxon>
        <taxon>Viridiplantae</taxon>
        <taxon>Streptophyta</taxon>
        <taxon>Embryophyta</taxon>
        <taxon>Tracheophyta</taxon>
        <taxon>Spermatophyta</taxon>
        <taxon>Magnoliopsida</taxon>
        <taxon>Liliopsida</taxon>
        <taxon>Zingiberales</taxon>
        <taxon>Musaceae</taxon>
        <taxon>Ensete</taxon>
    </lineage>
</organism>
<dbReference type="InterPro" id="IPR001568">
    <property type="entry name" value="RNase_T2-like"/>
</dbReference>
<dbReference type="Pfam" id="PF00445">
    <property type="entry name" value="Ribonuclease_T2"/>
    <property type="match status" value="1"/>
</dbReference>
<accession>A0A426XD55</accession>
<dbReference type="AlphaFoldDB" id="A0A426XD55"/>
<name>A0A426XD55_ENSVE</name>
<dbReference type="GO" id="GO:0003723">
    <property type="term" value="F:RNA binding"/>
    <property type="evidence" value="ECO:0007669"/>
    <property type="project" value="InterPro"/>
</dbReference>
<dbReference type="Proteomes" id="UP000287651">
    <property type="component" value="Unassembled WGS sequence"/>
</dbReference>
<dbReference type="PANTHER" id="PTHR11240:SF57">
    <property type="entry name" value="OS09G0538000 PROTEIN"/>
    <property type="match status" value="1"/>
</dbReference>
<comment type="similarity">
    <text evidence="1 2">Belongs to the RNase T2 family.</text>
</comment>
<proteinExistence type="inferred from homology"/>
<dbReference type="GO" id="GO:0006401">
    <property type="term" value="P:RNA catabolic process"/>
    <property type="evidence" value="ECO:0007669"/>
    <property type="project" value="TreeGrafter"/>
</dbReference>
<dbReference type="GO" id="GO:0005576">
    <property type="term" value="C:extracellular region"/>
    <property type="evidence" value="ECO:0007669"/>
    <property type="project" value="TreeGrafter"/>
</dbReference>
<dbReference type="SUPFAM" id="SSF55895">
    <property type="entry name" value="Ribonuclease Rh-like"/>
    <property type="match status" value="1"/>
</dbReference>
<evidence type="ECO:0000256" key="1">
    <source>
        <dbReference type="ARBA" id="ARBA00007469"/>
    </source>
</evidence>
<dbReference type="PANTHER" id="PTHR11240">
    <property type="entry name" value="RIBONUCLEASE T2"/>
    <property type="match status" value="1"/>
</dbReference>
<evidence type="ECO:0000313" key="4">
    <source>
        <dbReference type="Proteomes" id="UP000287651"/>
    </source>
</evidence>
<evidence type="ECO:0000256" key="2">
    <source>
        <dbReference type="RuleBase" id="RU004328"/>
    </source>
</evidence>
<comment type="caution">
    <text evidence="3">The sequence shown here is derived from an EMBL/GenBank/DDBJ whole genome shotgun (WGS) entry which is preliminary data.</text>
</comment>